<dbReference type="EMBL" id="LCMI01000008">
    <property type="protein sequence ID" value="KKU32701.1"/>
    <property type="molecule type" value="Genomic_DNA"/>
</dbReference>
<dbReference type="PANTHER" id="PTHR10815">
    <property type="entry name" value="METHYLATED-DNA--PROTEIN-CYSTEINE METHYLTRANSFERASE"/>
    <property type="match status" value="1"/>
</dbReference>
<dbReference type="Gene3D" id="1.10.10.10">
    <property type="entry name" value="Winged helix-like DNA-binding domain superfamily/Winged helix DNA-binding domain"/>
    <property type="match status" value="1"/>
</dbReference>
<reference evidence="3 4" key="1">
    <citation type="journal article" date="2015" name="Nature">
        <title>rRNA introns, odd ribosomes, and small enigmatic genomes across a large radiation of phyla.</title>
        <authorList>
            <person name="Brown C.T."/>
            <person name="Hug L.A."/>
            <person name="Thomas B.C."/>
            <person name="Sharon I."/>
            <person name="Castelle C.J."/>
            <person name="Singh A."/>
            <person name="Wilkins M.J."/>
            <person name="Williams K.H."/>
            <person name="Banfield J.F."/>
        </authorList>
    </citation>
    <scope>NUCLEOTIDE SEQUENCE [LARGE SCALE GENOMIC DNA]</scope>
</reference>
<dbReference type="InterPro" id="IPR036217">
    <property type="entry name" value="MethylDNA_cys_MeTrfase_DNAb"/>
</dbReference>
<dbReference type="GO" id="GO:0006281">
    <property type="term" value="P:DNA repair"/>
    <property type="evidence" value="ECO:0007669"/>
    <property type="project" value="InterPro"/>
</dbReference>
<evidence type="ECO:0000313" key="3">
    <source>
        <dbReference type="EMBL" id="KKU32701.1"/>
    </source>
</evidence>
<dbReference type="InterPro" id="IPR014048">
    <property type="entry name" value="MethylDNA_cys_MeTrfase_DNA-bd"/>
</dbReference>
<dbReference type="InterPro" id="IPR036388">
    <property type="entry name" value="WH-like_DNA-bd_sf"/>
</dbReference>
<dbReference type="NCBIfam" id="TIGR00589">
    <property type="entry name" value="ogt"/>
    <property type="match status" value="1"/>
</dbReference>
<keyword evidence="3" id="KW-0808">Transferase</keyword>
<evidence type="ECO:0000256" key="1">
    <source>
        <dbReference type="ARBA" id="ARBA00022763"/>
    </source>
</evidence>
<protein>
    <submittedName>
        <fullName evidence="3">Methylated-DNA/protein-cysteine methyltransferase</fullName>
    </submittedName>
</protein>
<dbReference type="GO" id="GO:0008168">
    <property type="term" value="F:methyltransferase activity"/>
    <property type="evidence" value="ECO:0007669"/>
    <property type="project" value="UniProtKB-KW"/>
</dbReference>
<name>A0A0G1PIX5_9BACT</name>
<keyword evidence="1" id="KW-0227">DNA damage</keyword>
<proteinExistence type="predicted"/>
<comment type="caution">
    <text evidence="3">The sequence shown here is derived from an EMBL/GenBank/DDBJ whole genome shotgun (WGS) entry which is preliminary data.</text>
</comment>
<evidence type="ECO:0000313" key="4">
    <source>
        <dbReference type="Proteomes" id="UP000034794"/>
    </source>
</evidence>
<dbReference type="PANTHER" id="PTHR10815:SF13">
    <property type="entry name" value="METHYLATED-DNA--PROTEIN-CYSTEINE METHYLTRANSFERASE"/>
    <property type="match status" value="1"/>
</dbReference>
<dbReference type="SUPFAM" id="SSF46767">
    <property type="entry name" value="Methylated DNA-protein cysteine methyltransferase, C-terminal domain"/>
    <property type="match status" value="1"/>
</dbReference>
<dbReference type="Pfam" id="PF01035">
    <property type="entry name" value="DNA_binding_1"/>
    <property type="match status" value="1"/>
</dbReference>
<evidence type="ECO:0000259" key="2">
    <source>
        <dbReference type="Pfam" id="PF01035"/>
    </source>
</evidence>
<accession>A0A0G1PIX5</accession>
<dbReference type="AlphaFoldDB" id="A0A0G1PIX5"/>
<organism evidence="3 4">
    <name type="scientific">Candidatus Collierbacteria bacterium GW2011_GWA2_46_26</name>
    <dbReference type="NCBI Taxonomy" id="1618381"/>
    <lineage>
        <taxon>Bacteria</taxon>
        <taxon>Candidatus Collieribacteriota</taxon>
    </lineage>
</organism>
<gene>
    <name evidence="3" type="ORF">UX47_C0008G0058</name>
</gene>
<dbReference type="CDD" id="cd06445">
    <property type="entry name" value="ATase"/>
    <property type="match status" value="1"/>
</dbReference>
<keyword evidence="3" id="KW-0489">Methyltransferase</keyword>
<dbReference type="Proteomes" id="UP000034794">
    <property type="component" value="Unassembled WGS sequence"/>
</dbReference>
<sequence>MSFADEVYKVLKDVPMGKVTTYKALGEKLGTKAYRAVGQALKNNPYAPEAPCHRVVRSDGSIGGFMGKIEGTEIERKIAILESEGVTVVGGRIVDFNKILFEG</sequence>
<dbReference type="GO" id="GO:0032259">
    <property type="term" value="P:methylation"/>
    <property type="evidence" value="ECO:0007669"/>
    <property type="project" value="UniProtKB-KW"/>
</dbReference>
<feature type="domain" description="Methylated-DNA-[protein]-cysteine S-methyltransferase DNA binding" evidence="2">
    <location>
        <begin position="3"/>
        <end position="86"/>
    </location>
</feature>